<dbReference type="Pfam" id="PF10899">
    <property type="entry name" value="AbiGi"/>
    <property type="match status" value="1"/>
</dbReference>
<dbReference type="InterPro" id="IPR021223">
    <property type="entry name" value="AbiGi"/>
</dbReference>
<sequence length="273" mass="32334">MIYHLEKPIDTQTQEVYLPPKQSANVLFNFMTKLDYLKTILKKSAMIPRYYEEDISYLNIDGLPKIAFPMKCFCDIHMNKLIPHMKFYGSYGIGIDKEWGILQGIQPLQYINKASYLAKDFSSIFSYARKLIEVGENNNYENYNDYLLSSLLFMKPISGTMYRNAKYETKNFHDEKEWRFIPDFRPVLTELPLLIPQEQLIPQTINLYSEGLSRNPDLWLKIEYDYIKYIIVENENDRDDLISFTMSDIEADNSEKLNLISKILVFDKLKEDW</sequence>
<evidence type="ECO:0000313" key="2">
    <source>
        <dbReference type="Proteomes" id="UP000034189"/>
    </source>
</evidence>
<evidence type="ECO:0000313" key="1">
    <source>
        <dbReference type="EMBL" id="AKG37858.1"/>
    </source>
</evidence>
<reference evidence="1 2" key="1">
    <citation type="submission" date="2015-03" db="EMBL/GenBank/DDBJ databases">
        <authorList>
            <person name="Abdul Halim M."/>
        </authorList>
    </citation>
    <scope>NUCLEOTIDE SEQUENCE [LARGE SCALE GENOMIC DNA]</scope>
    <source>
        <strain evidence="1 2">ATCC 35681</strain>
    </source>
</reference>
<dbReference type="PATRIC" id="fig|1333534.5.peg.4258"/>
<name>A0A0F7FFN0_PAEDU</name>
<organism evidence="1 2">
    <name type="scientific">Paenibacillus durus ATCC 35681</name>
    <dbReference type="NCBI Taxonomy" id="1333534"/>
    <lineage>
        <taxon>Bacteria</taxon>
        <taxon>Bacillati</taxon>
        <taxon>Bacillota</taxon>
        <taxon>Bacilli</taxon>
        <taxon>Bacillales</taxon>
        <taxon>Paenibacillaceae</taxon>
        <taxon>Paenibacillus</taxon>
    </lineage>
</organism>
<protein>
    <submittedName>
        <fullName evidence="1">Uncharacterized protein</fullName>
    </submittedName>
</protein>
<gene>
    <name evidence="1" type="ORF">VK70_19370</name>
</gene>
<accession>A0A0F7FFN0</accession>
<proteinExistence type="predicted"/>
<dbReference type="EMBL" id="CP011114">
    <property type="protein sequence ID" value="AKG37858.1"/>
    <property type="molecule type" value="Genomic_DNA"/>
</dbReference>
<dbReference type="HOGENOM" id="CLU_089923_0_0_9"/>
<reference evidence="1 2" key="2">
    <citation type="journal article" date="2016" name="Genome Announc.">
        <title>Genome Sequence of a Gram-Positive Diazotroph, Paenibacillus durus Type Strain ATCC 35681.</title>
        <authorList>
            <person name="Halim M.A."/>
            <person name="Rahman A.Y."/>
            <person name="Sim K.S."/>
            <person name="Yam H.C."/>
            <person name="Rahim A.A."/>
            <person name="Ghazali A.H."/>
            <person name="Najimudin N."/>
        </authorList>
    </citation>
    <scope>NUCLEOTIDE SEQUENCE [LARGE SCALE GENOMIC DNA]</scope>
    <source>
        <strain evidence="1 2">ATCC 35681</strain>
    </source>
</reference>
<dbReference type="AlphaFoldDB" id="A0A0F7FFN0"/>
<dbReference type="Proteomes" id="UP000034189">
    <property type="component" value="Chromosome"/>
</dbReference>